<dbReference type="SUPFAM" id="SSF51905">
    <property type="entry name" value="FAD/NAD(P)-binding domain"/>
    <property type="match status" value="1"/>
</dbReference>
<dbReference type="InterPro" id="IPR010971">
    <property type="entry name" value="UbiH/COQ6"/>
</dbReference>
<dbReference type="PANTHER" id="PTHR43876:SF10">
    <property type="entry name" value="3-DEMETHOXYUBIQUINOL 3-HYDROXYLASE"/>
    <property type="match status" value="1"/>
</dbReference>
<comment type="pathway">
    <text evidence="2">Cofactor biosynthesis; ubiquinone biosynthesis.</text>
</comment>
<feature type="domain" description="FAD-binding" evidence="8">
    <location>
        <begin position="6"/>
        <end position="355"/>
    </location>
</feature>
<name>A0ABV2SHL1_9GAMM</name>
<dbReference type="PRINTS" id="PR00420">
    <property type="entry name" value="RNGMNOXGNASE"/>
</dbReference>
<reference evidence="9 10" key="1">
    <citation type="submission" date="2024-06" db="EMBL/GenBank/DDBJ databases">
        <title>Genomic Encyclopedia of Type Strains, Phase V (KMG-V): Genome sequencing to study the core and pangenomes of soil and plant-associated prokaryotes.</title>
        <authorList>
            <person name="Whitman W."/>
        </authorList>
    </citation>
    <scope>NUCLEOTIDE SEQUENCE [LARGE SCALE GENOMIC DNA]</scope>
    <source>
        <strain evidence="9 10">NE40</strain>
    </source>
</reference>
<keyword evidence="6 9" id="KW-0560">Oxidoreductase</keyword>
<dbReference type="Proteomes" id="UP001549366">
    <property type="component" value="Unassembled WGS sequence"/>
</dbReference>
<keyword evidence="7" id="KW-0503">Monooxygenase</keyword>
<keyword evidence="4" id="KW-0285">Flavoprotein</keyword>
<keyword evidence="10" id="KW-1185">Reference proteome</keyword>
<dbReference type="InterPro" id="IPR036188">
    <property type="entry name" value="FAD/NAD-bd_sf"/>
</dbReference>
<dbReference type="Gene3D" id="3.50.50.60">
    <property type="entry name" value="FAD/NAD(P)-binding domain"/>
    <property type="match status" value="2"/>
</dbReference>
<organism evidence="9 10">
    <name type="scientific">Endozoicomonas lisbonensis</name>
    <dbReference type="NCBI Taxonomy" id="3120522"/>
    <lineage>
        <taxon>Bacteria</taxon>
        <taxon>Pseudomonadati</taxon>
        <taxon>Pseudomonadota</taxon>
        <taxon>Gammaproteobacteria</taxon>
        <taxon>Oceanospirillales</taxon>
        <taxon>Endozoicomonadaceae</taxon>
        <taxon>Endozoicomonas</taxon>
    </lineage>
</organism>
<comment type="cofactor">
    <cofactor evidence="1">
        <name>FAD</name>
        <dbReference type="ChEBI" id="CHEBI:57692"/>
    </cofactor>
</comment>
<protein>
    <submittedName>
        <fullName evidence="9">2-octaprenyl-3-methyl-6-methoxy-1,4-benzoquinol hydroxylase</fullName>
        <ecNumber evidence="9">1.14.99.60</ecNumber>
    </submittedName>
</protein>
<dbReference type="GO" id="GO:0008682">
    <property type="term" value="F:3-demethoxyubiquinol 3-hydroxylase activity"/>
    <property type="evidence" value="ECO:0007669"/>
    <property type="project" value="UniProtKB-EC"/>
</dbReference>
<evidence type="ECO:0000313" key="9">
    <source>
        <dbReference type="EMBL" id="MET4757272.1"/>
    </source>
</evidence>
<comment type="caution">
    <text evidence="9">The sequence shown here is derived from an EMBL/GenBank/DDBJ whole genome shotgun (WGS) entry which is preliminary data.</text>
</comment>
<dbReference type="NCBIfam" id="TIGR01988">
    <property type="entry name" value="Ubi-OHases"/>
    <property type="match status" value="1"/>
</dbReference>
<evidence type="ECO:0000256" key="3">
    <source>
        <dbReference type="ARBA" id="ARBA00005349"/>
    </source>
</evidence>
<dbReference type="EC" id="1.14.99.60" evidence="9"/>
<evidence type="ECO:0000259" key="8">
    <source>
        <dbReference type="Pfam" id="PF01494"/>
    </source>
</evidence>
<evidence type="ECO:0000256" key="2">
    <source>
        <dbReference type="ARBA" id="ARBA00004749"/>
    </source>
</evidence>
<evidence type="ECO:0000256" key="1">
    <source>
        <dbReference type="ARBA" id="ARBA00001974"/>
    </source>
</evidence>
<dbReference type="EMBL" id="JBEWTB010000002">
    <property type="protein sequence ID" value="MET4757272.1"/>
    <property type="molecule type" value="Genomic_DNA"/>
</dbReference>
<comment type="similarity">
    <text evidence="3">Belongs to the UbiH/COQ6 family.</text>
</comment>
<proteinExistence type="inferred from homology"/>
<sequence length="417" mass="46206">MTKKHYDVLVVGGGMVGAALAAALGLHGITVAVFDQKMPEPFAAEALPDIRVSALSQASEALLRKVGAWSLMQSMRMCPYRKMAVWEKLEHPFSQRFNQTLFDAADAHFEQLGFIVENRVTQLGLLEALKDNDSVDLHCPVTIEHINLSGQQPELTLQDGRVFSGELLVGADGAQSRVREQAGIRLETSEYAQQCFVATVEIAGGQQDITWQAFTPTGPEAFLPLPDINGRSYASVVWYHQPEPIRRLMSLANQQRTDELINEIETTFPTELPEIKALHECSYFPLARRHAINYYTQGVVLVGDAAHTINPLAGQGVNLGFQDVAWLGQHLFDAKKQQRNLGSADVLAGYEKARRKDNLLMMTTMDAFYHTFSNNSLPLKLARNAMLAIAGKNRPAVTQVMKYAMGVSGKKPEWLLQ</sequence>
<dbReference type="Pfam" id="PF01494">
    <property type="entry name" value="FAD_binding_3"/>
    <property type="match status" value="1"/>
</dbReference>
<gene>
    <name evidence="9" type="ORF">V5J35_002464</name>
</gene>
<accession>A0ABV2SHL1</accession>
<dbReference type="RefSeq" id="WP_354007440.1">
    <property type="nucleotide sequence ID" value="NZ_JBEWTA010000001.1"/>
</dbReference>
<evidence type="ECO:0000256" key="4">
    <source>
        <dbReference type="ARBA" id="ARBA00022630"/>
    </source>
</evidence>
<dbReference type="InterPro" id="IPR002938">
    <property type="entry name" value="FAD-bd"/>
</dbReference>
<evidence type="ECO:0000313" key="10">
    <source>
        <dbReference type="Proteomes" id="UP001549366"/>
    </source>
</evidence>
<evidence type="ECO:0000256" key="5">
    <source>
        <dbReference type="ARBA" id="ARBA00022827"/>
    </source>
</evidence>
<evidence type="ECO:0000256" key="6">
    <source>
        <dbReference type="ARBA" id="ARBA00023002"/>
    </source>
</evidence>
<evidence type="ECO:0000256" key="7">
    <source>
        <dbReference type="ARBA" id="ARBA00023033"/>
    </source>
</evidence>
<keyword evidence="5" id="KW-0274">FAD</keyword>
<dbReference type="PANTHER" id="PTHR43876">
    <property type="entry name" value="UBIQUINONE BIOSYNTHESIS MONOOXYGENASE COQ6, MITOCHONDRIAL"/>
    <property type="match status" value="1"/>
</dbReference>
<dbReference type="InterPro" id="IPR051205">
    <property type="entry name" value="UbiH/COQ6_monooxygenase"/>
</dbReference>